<accession>A0A498ILL3</accession>
<name>A0A498ILL3_MALDO</name>
<dbReference type="InterPro" id="IPR008930">
    <property type="entry name" value="Terpenoid_cyclase/PrenylTrfase"/>
</dbReference>
<evidence type="ECO:0000256" key="3">
    <source>
        <dbReference type="ARBA" id="ARBA00022842"/>
    </source>
</evidence>
<dbReference type="InterPro" id="IPR001906">
    <property type="entry name" value="Terpene_synth_N"/>
</dbReference>
<dbReference type="InterPro" id="IPR036965">
    <property type="entry name" value="Terpene_synth_N_sf"/>
</dbReference>
<dbReference type="SUPFAM" id="SSF48576">
    <property type="entry name" value="Terpenoid synthases"/>
    <property type="match status" value="1"/>
</dbReference>
<comment type="cofactor">
    <cofactor evidence="1">
        <name>Mg(2+)</name>
        <dbReference type="ChEBI" id="CHEBI:18420"/>
    </cofactor>
</comment>
<evidence type="ECO:0000313" key="7">
    <source>
        <dbReference type="EMBL" id="RXH83054.1"/>
    </source>
</evidence>
<reference evidence="7 8" key="1">
    <citation type="submission" date="2018-10" db="EMBL/GenBank/DDBJ databases">
        <title>A high-quality apple genome assembly.</title>
        <authorList>
            <person name="Hu J."/>
        </authorList>
    </citation>
    <scope>NUCLEOTIDE SEQUENCE [LARGE SCALE GENOMIC DNA]</scope>
    <source>
        <strain evidence="8">cv. HFTH1</strain>
        <tissue evidence="7">Young leaf</tissue>
    </source>
</reference>
<evidence type="ECO:0000256" key="4">
    <source>
        <dbReference type="ARBA" id="ARBA00023239"/>
    </source>
</evidence>
<evidence type="ECO:0000256" key="1">
    <source>
        <dbReference type="ARBA" id="ARBA00001946"/>
    </source>
</evidence>
<keyword evidence="2" id="KW-0479">Metal-binding</keyword>
<evidence type="ECO:0000256" key="2">
    <source>
        <dbReference type="ARBA" id="ARBA00022723"/>
    </source>
</evidence>
<sequence>MIVHALFFKLTKIFQQESMEDMALIQGSAEAQSQNPKPEVARRTANFHPSIWGDQFINYDASQDIITQAHSQQQVDELKKVVREVLITSATDFSLQLKLIDAIQRLGVAYHFEREIEKALERMHATFDGDHGNNDVDLYTVALGFRLLRQQGYNVSCAIFTNFKDKSSSFKESLIDDVSGMLSFYEATHLRAHGEDILEEALVFTTTHLESAATRVSNPLATQITQALERPLRKSLERLSARRYTSIYQEEASHNVSLLKLAKLDFNLVQLLHKKELQEITRWHQIYITFEFEWRALDFERKLPFARDRMVELYFWIVGVYFEPQYSVGRKIMTKASVLLTTLDDIYDAFGTFEELVVFTEAIDRWDVNYIDELPEYMQTFYHALLNLYNDIEAEMAKEGRSYRVPYAIQAMKDQARSYFNEARWLHEGRVPSMEEYMRVATVSISYTFLTTISLLGMGDVVTKEAFEWLFTDPKIVRAANTIFRLMNDIVSTNFEKERGHAASSVDCYMKQYGVSEQETVDVFKKQIMDLWKDINAEFFRPTSVSMHVLMRVLNLTRVVDLLYKKEDGFTHVGKRVNGNVTNDD</sequence>
<keyword evidence="8" id="KW-1185">Reference proteome</keyword>
<dbReference type="GO" id="GO:0016102">
    <property type="term" value="P:diterpenoid biosynthetic process"/>
    <property type="evidence" value="ECO:0007669"/>
    <property type="project" value="InterPro"/>
</dbReference>
<dbReference type="GO" id="GO:0000287">
    <property type="term" value="F:magnesium ion binding"/>
    <property type="evidence" value="ECO:0007669"/>
    <property type="project" value="InterPro"/>
</dbReference>
<dbReference type="AlphaFoldDB" id="A0A498ILL3"/>
<comment type="caution">
    <text evidence="7">The sequence shown here is derived from an EMBL/GenBank/DDBJ whole genome shotgun (WGS) entry which is preliminary data.</text>
</comment>
<gene>
    <name evidence="7" type="ORF">DVH24_003552</name>
</gene>
<evidence type="ECO:0000259" key="6">
    <source>
        <dbReference type="Pfam" id="PF03936"/>
    </source>
</evidence>
<dbReference type="Pfam" id="PF01397">
    <property type="entry name" value="Terpene_synth"/>
    <property type="match status" value="1"/>
</dbReference>
<evidence type="ECO:0000259" key="5">
    <source>
        <dbReference type="Pfam" id="PF01397"/>
    </source>
</evidence>
<dbReference type="FunFam" id="1.50.10.130:FF:000001">
    <property type="entry name" value="Isoprene synthase, chloroplastic"/>
    <property type="match status" value="1"/>
</dbReference>
<dbReference type="InterPro" id="IPR050148">
    <property type="entry name" value="Terpene_synthase-like"/>
</dbReference>
<dbReference type="Gene3D" id="1.10.600.10">
    <property type="entry name" value="Farnesyl Diphosphate Synthase"/>
    <property type="match status" value="1"/>
</dbReference>
<dbReference type="InterPro" id="IPR044814">
    <property type="entry name" value="Terpene_cyclase_plant_C1"/>
</dbReference>
<dbReference type="InterPro" id="IPR034741">
    <property type="entry name" value="Terpene_cyclase-like_1_C"/>
</dbReference>
<organism evidence="7 8">
    <name type="scientific">Malus domestica</name>
    <name type="common">Apple</name>
    <name type="synonym">Pyrus malus</name>
    <dbReference type="NCBI Taxonomy" id="3750"/>
    <lineage>
        <taxon>Eukaryota</taxon>
        <taxon>Viridiplantae</taxon>
        <taxon>Streptophyta</taxon>
        <taxon>Embryophyta</taxon>
        <taxon>Tracheophyta</taxon>
        <taxon>Spermatophyta</taxon>
        <taxon>Magnoliopsida</taxon>
        <taxon>eudicotyledons</taxon>
        <taxon>Gunneridae</taxon>
        <taxon>Pentapetalae</taxon>
        <taxon>rosids</taxon>
        <taxon>fabids</taxon>
        <taxon>Rosales</taxon>
        <taxon>Rosaceae</taxon>
        <taxon>Amygdaloideae</taxon>
        <taxon>Maleae</taxon>
        <taxon>Malus</taxon>
    </lineage>
</organism>
<evidence type="ECO:0000313" key="8">
    <source>
        <dbReference type="Proteomes" id="UP000290289"/>
    </source>
</evidence>
<protein>
    <submittedName>
        <fullName evidence="7">Uncharacterized protein</fullName>
    </submittedName>
</protein>
<dbReference type="InterPro" id="IPR008949">
    <property type="entry name" value="Isoprenoid_synthase_dom_sf"/>
</dbReference>
<dbReference type="FunFam" id="1.10.600.10:FF:000007">
    <property type="entry name" value="Isoprene synthase, chloroplastic"/>
    <property type="match status" value="1"/>
</dbReference>
<proteinExistence type="predicted"/>
<feature type="domain" description="Terpene synthase metal-binding" evidence="6">
    <location>
        <begin position="297"/>
        <end position="534"/>
    </location>
</feature>
<dbReference type="SUPFAM" id="SSF48239">
    <property type="entry name" value="Terpenoid cyclases/Protein prenyltransferases"/>
    <property type="match status" value="1"/>
</dbReference>
<dbReference type="PANTHER" id="PTHR31225:SF251">
    <property type="entry name" value="(-)-GERMACRENE D SYNTHASE-LIKE ISOFORM X2"/>
    <property type="match status" value="1"/>
</dbReference>
<dbReference type="Pfam" id="PF03936">
    <property type="entry name" value="Terpene_synth_C"/>
    <property type="match status" value="1"/>
</dbReference>
<feature type="domain" description="Terpene synthase N-terminal" evidence="5">
    <location>
        <begin position="51"/>
        <end position="228"/>
    </location>
</feature>
<dbReference type="GO" id="GO:0010333">
    <property type="term" value="F:terpene synthase activity"/>
    <property type="evidence" value="ECO:0007669"/>
    <property type="project" value="InterPro"/>
</dbReference>
<dbReference type="Proteomes" id="UP000290289">
    <property type="component" value="Chromosome 11"/>
</dbReference>
<keyword evidence="3" id="KW-0460">Magnesium</keyword>
<dbReference type="SFLD" id="SFLDG01019">
    <property type="entry name" value="Terpene_Cyclase_Like_1_C_Termi"/>
    <property type="match status" value="1"/>
</dbReference>
<keyword evidence="4" id="KW-0456">Lyase</keyword>
<dbReference type="PANTHER" id="PTHR31225">
    <property type="entry name" value="OS04G0344100 PROTEIN-RELATED"/>
    <property type="match status" value="1"/>
</dbReference>
<dbReference type="Gene3D" id="1.50.10.130">
    <property type="entry name" value="Terpene synthase, N-terminal domain"/>
    <property type="match status" value="1"/>
</dbReference>
<dbReference type="CDD" id="cd00684">
    <property type="entry name" value="Terpene_cyclase_plant_C1"/>
    <property type="match status" value="1"/>
</dbReference>
<dbReference type="InterPro" id="IPR005630">
    <property type="entry name" value="Terpene_synthase_metal-bd"/>
</dbReference>
<dbReference type="EMBL" id="RDQH01000337">
    <property type="protein sequence ID" value="RXH83054.1"/>
    <property type="molecule type" value="Genomic_DNA"/>
</dbReference>
<dbReference type="SFLD" id="SFLDS00005">
    <property type="entry name" value="Isoprenoid_Synthase_Type_I"/>
    <property type="match status" value="1"/>
</dbReference>